<comment type="caution">
    <text evidence="9">The sequence shown here is derived from an EMBL/GenBank/DDBJ whole genome shotgun (WGS) entry which is preliminary data.</text>
</comment>
<name>S0FMH7_RUMCE</name>
<protein>
    <submittedName>
        <fullName evidence="9">Sugar ABC transporter permease</fullName>
    </submittedName>
</protein>
<comment type="similarity">
    <text evidence="7">Belongs to the binding-protein-dependent transport system permease family.</text>
</comment>
<evidence type="ECO:0000259" key="8">
    <source>
        <dbReference type="PROSITE" id="PS50928"/>
    </source>
</evidence>
<organism evidence="9 10">
    <name type="scientific">Ruminiclostridium cellobioparum subsp. termitidis CT1112</name>
    <dbReference type="NCBI Taxonomy" id="1195236"/>
    <lineage>
        <taxon>Bacteria</taxon>
        <taxon>Bacillati</taxon>
        <taxon>Bacillota</taxon>
        <taxon>Clostridia</taxon>
        <taxon>Eubacteriales</taxon>
        <taxon>Oscillospiraceae</taxon>
        <taxon>Ruminiclostridium</taxon>
    </lineage>
</organism>
<feature type="transmembrane region" description="Helical" evidence="7">
    <location>
        <begin position="123"/>
        <end position="143"/>
    </location>
</feature>
<feature type="transmembrane region" description="Helical" evidence="7">
    <location>
        <begin position="171"/>
        <end position="196"/>
    </location>
</feature>
<evidence type="ECO:0000256" key="2">
    <source>
        <dbReference type="ARBA" id="ARBA00022448"/>
    </source>
</evidence>
<evidence type="ECO:0000256" key="3">
    <source>
        <dbReference type="ARBA" id="ARBA00022475"/>
    </source>
</evidence>
<dbReference type="PROSITE" id="PS50928">
    <property type="entry name" value="ABC_TM1"/>
    <property type="match status" value="1"/>
</dbReference>
<feature type="domain" description="ABC transmembrane type-1" evidence="8">
    <location>
        <begin position="85"/>
        <end position="298"/>
    </location>
</feature>
<evidence type="ECO:0000256" key="5">
    <source>
        <dbReference type="ARBA" id="ARBA00022989"/>
    </source>
</evidence>
<reference evidence="9 10" key="1">
    <citation type="journal article" date="2013" name="Genome Announc.">
        <title>Draft Genome Sequence of the Cellulolytic, Mesophilic, Anaerobic Bacterium Clostridium termitidis Strain CT1112 (DSM 5398).</title>
        <authorList>
            <person name="Lal S."/>
            <person name="Ramachandran U."/>
            <person name="Zhang X."/>
            <person name="Munir R."/>
            <person name="Sparling R."/>
            <person name="Levin D.B."/>
        </authorList>
    </citation>
    <scope>NUCLEOTIDE SEQUENCE [LARGE SCALE GENOMIC DNA]</scope>
    <source>
        <strain evidence="9 10">CT1112</strain>
    </source>
</reference>
<dbReference type="STRING" id="1195236.CTER_0575"/>
<proteinExistence type="inferred from homology"/>
<dbReference type="PATRIC" id="fig|1195236.3.peg.897"/>
<keyword evidence="5 7" id="KW-1133">Transmembrane helix</keyword>
<evidence type="ECO:0000313" key="9">
    <source>
        <dbReference type="EMBL" id="EMS73420.1"/>
    </source>
</evidence>
<feature type="transmembrane region" description="Helical" evidence="7">
    <location>
        <begin position="277"/>
        <end position="297"/>
    </location>
</feature>
<comment type="subcellular location">
    <subcellularLocation>
        <location evidence="1 7">Cell membrane</location>
        <topology evidence="1 7">Multi-pass membrane protein</topology>
    </subcellularLocation>
</comment>
<gene>
    <name evidence="9" type="ORF">CTER_0575</name>
</gene>
<sequence length="308" mass="35145">MNNLSISTMTTRKKYGIKSKKVKENLFAYFMLAPDVIGIALFIFVPILIALYVSFHDWNVLEPMKYIGLENYKNLLSDGQWWHSVWTTLLYTLMFVPMVFCISLLLAVFVNSIPGSAQEFFRTLYFIPYSISTVVASLIWRFMMDPQRGFINDILRAIGLPAQDFLGNPKQALFCIAFISAWMLIGYYSIIFLAALKDIPVSYYEAAYLDGANFFHVFKSITFPLLKEVNTFVLIVTTIASFQVFDQIKILTNGGPADATNVSVYYIYKNAFEYMKVGYSSALAFVLFAIIFVFSLIQLRITKGNSDE</sequence>
<evidence type="ECO:0000256" key="6">
    <source>
        <dbReference type="ARBA" id="ARBA00023136"/>
    </source>
</evidence>
<dbReference type="GO" id="GO:0055085">
    <property type="term" value="P:transmembrane transport"/>
    <property type="evidence" value="ECO:0007669"/>
    <property type="project" value="InterPro"/>
</dbReference>
<dbReference type="Pfam" id="PF00528">
    <property type="entry name" value="BPD_transp_1"/>
    <property type="match status" value="1"/>
</dbReference>
<keyword evidence="3" id="KW-1003">Cell membrane</keyword>
<dbReference type="PANTHER" id="PTHR30193:SF37">
    <property type="entry name" value="INNER MEMBRANE ABC TRANSPORTER PERMEASE PROTEIN YCJO"/>
    <property type="match status" value="1"/>
</dbReference>
<accession>S0FMH7</accession>
<keyword evidence="10" id="KW-1185">Reference proteome</keyword>
<dbReference type="eggNOG" id="COG1175">
    <property type="taxonomic scope" value="Bacteria"/>
</dbReference>
<dbReference type="RefSeq" id="WP_004623916.1">
    <property type="nucleotide sequence ID" value="NZ_AORV01000020.1"/>
</dbReference>
<dbReference type="SUPFAM" id="SSF161098">
    <property type="entry name" value="MetI-like"/>
    <property type="match status" value="1"/>
</dbReference>
<keyword evidence="2 7" id="KW-0813">Transport</keyword>
<feature type="transmembrane region" description="Helical" evidence="7">
    <location>
        <begin position="89"/>
        <end position="111"/>
    </location>
</feature>
<dbReference type="PANTHER" id="PTHR30193">
    <property type="entry name" value="ABC TRANSPORTER PERMEASE PROTEIN"/>
    <property type="match status" value="1"/>
</dbReference>
<dbReference type="EMBL" id="AORV01000020">
    <property type="protein sequence ID" value="EMS73420.1"/>
    <property type="molecule type" value="Genomic_DNA"/>
</dbReference>
<feature type="transmembrane region" description="Helical" evidence="7">
    <location>
        <begin position="26"/>
        <end position="55"/>
    </location>
</feature>
<evidence type="ECO:0000313" key="10">
    <source>
        <dbReference type="Proteomes" id="UP000014155"/>
    </source>
</evidence>
<dbReference type="GO" id="GO:0005886">
    <property type="term" value="C:plasma membrane"/>
    <property type="evidence" value="ECO:0007669"/>
    <property type="project" value="UniProtKB-SubCell"/>
</dbReference>
<evidence type="ECO:0000256" key="1">
    <source>
        <dbReference type="ARBA" id="ARBA00004651"/>
    </source>
</evidence>
<evidence type="ECO:0000256" key="4">
    <source>
        <dbReference type="ARBA" id="ARBA00022692"/>
    </source>
</evidence>
<keyword evidence="6 7" id="KW-0472">Membrane</keyword>
<dbReference type="AlphaFoldDB" id="S0FMH7"/>
<dbReference type="InterPro" id="IPR035906">
    <property type="entry name" value="MetI-like_sf"/>
</dbReference>
<keyword evidence="4 7" id="KW-0812">Transmembrane</keyword>
<dbReference type="InterPro" id="IPR000515">
    <property type="entry name" value="MetI-like"/>
</dbReference>
<dbReference type="Gene3D" id="1.10.3720.10">
    <property type="entry name" value="MetI-like"/>
    <property type="match status" value="1"/>
</dbReference>
<dbReference type="InterPro" id="IPR051393">
    <property type="entry name" value="ABC_transporter_permease"/>
</dbReference>
<dbReference type="Proteomes" id="UP000014155">
    <property type="component" value="Unassembled WGS sequence"/>
</dbReference>
<evidence type="ECO:0000256" key="7">
    <source>
        <dbReference type="RuleBase" id="RU363032"/>
    </source>
</evidence>
<dbReference type="CDD" id="cd06261">
    <property type="entry name" value="TM_PBP2"/>
    <property type="match status" value="1"/>
</dbReference>